<evidence type="ECO:0000256" key="10">
    <source>
        <dbReference type="ARBA" id="ARBA00023160"/>
    </source>
</evidence>
<comment type="subunit">
    <text evidence="12">Interacts with PEX5, probably required to target it into peroxisomes.</text>
</comment>
<evidence type="ECO:0000256" key="2">
    <source>
        <dbReference type="ARBA" id="ARBA00005189"/>
    </source>
</evidence>
<evidence type="ECO:0000256" key="13">
    <source>
        <dbReference type="ARBA" id="ARBA00038849"/>
    </source>
</evidence>
<dbReference type="Proteomes" id="UP000465622">
    <property type="component" value="Chromosome"/>
</dbReference>
<dbReference type="EMBL" id="AP022567">
    <property type="protein sequence ID" value="BBX32056.1"/>
    <property type="molecule type" value="Genomic_DNA"/>
</dbReference>
<keyword evidence="3" id="KW-0444">Lipid biosynthesis</keyword>
<keyword evidence="4" id="KW-0597">Phosphoprotein</keyword>
<dbReference type="PANTHER" id="PTHR24317">
    <property type="entry name" value="PEROXISOMAL TRANS-2-ENOYL-COA REDUCTASE"/>
    <property type="match status" value="1"/>
</dbReference>
<comment type="pathway">
    <text evidence="2">Lipid metabolism.</text>
</comment>
<keyword evidence="8" id="KW-0443">Lipid metabolism</keyword>
<keyword evidence="7" id="KW-0560">Oxidoreductase</keyword>
<dbReference type="InterPro" id="IPR052388">
    <property type="entry name" value="Peroxisomal_t2-enoyl-CoA_red"/>
</dbReference>
<evidence type="ECO:0000313" key="23">
    <source>
        <dbReference type="Proteomes" id="UP000465622"/>
    </source>
</evidence>
<gene>
    <name evidence="22" type="ORF">MMAGJ_13380</name>
</gene>
<evidence type="ECO:0000313" key="22">
    <source>
        <dbReference type="EMBL" id="BBX32056.1"/>
    </source>
</evidence>
<keyword evidence="23" id="KW-1185">Reference proteome</keyword>
<evidence type="ECO:0000259" key="21">
    <source>
        <dbReference type="SMART" id="SM00822"/>
    </source>
</evidence>
<protein>
    <recommendedName>
        <fullName evidence="14">Peroxisomal trans-2-enoyl-CoA reductase</fullName>
        <ecNumber evidence="13">1.3.1.38</ecNumber>
    </recommendedName>
</protein>
<comment type="function">
    <text evidence="11">Participates in chain elongation of fatty acids. Catalyzes the reduction of trans-2-enoyl-CoAs of varying chain lengths from 6:1 to 16:1, having maximum activity with 10:1 CoA. Has no 2,4-dienoyl-CoA reductase activity.</text>
</comment>
<comment type="catalytic activity">
    <reaction evidence="17">
        <text>(2E)-hexenoyl-CoA + NADPH + H(+) = hexanoyl-CoA + NADP(+)</text>
        <dbReference type="Rhea" id="RHEA:44956"/>
        <dbReference type="ChEBI" id="CHEBI:15378"/>
        <dbReference type="ChEBI" id="CHEBI:57783"/>
        <dbReference type="ChEBI" id="CHEBI:58349"/>
        <dbReference type="ChEBI" id="CHEBI:62077"/>
        <dbReference type="ChEBI" id="CHEBI:62620"/>
    </reaction>
    <physiologicalReaction direction="left-to-right" evidence="17">
        <dbReference type="Rhea" id="RHEA:44957"/>
    </physiologicalReaction>
</comment>
<evidence type="ECO:0000256" key="20">
    <source>
        <dbReference type="ARBA" id="ARBA00049559"/>
    </source>
</evidence>
<evidence type="ECO:0000256" key="6">
    <source>
        <dbReference type="ARBA" id="ARBA00022857"/>
    </source>
</evidence>
<dbReference type="EC" id="1.3.1.38" evidence="13"/>
<evidence type="ECO:0000256" key="1">
    <source>
        <dbReference type="ARBA" id="ARBA00004275"/>
    </source>
</evidence>
<organism evidence="22 23">
    <name type="scientific">Mycolicibacterium mageritense</name>
    <name type="common">Mycobacterium mageritense</name>
    <dbReference type="NCBI Taxonomy" id="53462"/>
    <lineage>
        <taxon>Bacteria</taxon>
        <taxon>Bacillati</taxon>
        <taxon>Actinomycetota</taxon>
        <taxon>Actinomycetes</taxon>
        <taxon>Mycobacteriales</taxon>
        <taxon>Mycobacteriaceae</taxon>
        <taxon>Mycolicibacterium</taxon>
    </lineage>
</organism>
<keyword evidence="9" id="KW-0576">Peroxisome</keyword>
<comment type="catalytic activity">
    <reaction evidence="19">
        <text>(2E)-decenoyl-CoA + NADPH + H(+) = decanoyl-CoA + NADP(+)</text>
        <dbReference type="Rhea" id="RHEA:44960"/>
        <dbReference type="ChEBI" id="CHEBI:15378"/>
        <dbReference type="ChEBI" id="CHEBI:57783"/>
        <dbReference type="ChEBI" id="CHEBI:58349"/>
        <dbReference type="ChEBI" id="CHEBI:61406"/>
        <dbReference type="ChEBI" id="CHEBI:61430"/>
    </reaction>
    <physiologicalReaction direction="left-to-right" evidence="19">
        <dbReference type="Rhea" id="RHEA:44961"/>
    </physiologicalReaction>
</comment>
<evidence type="ECO:0000256" key="9">
    <source>
        <dbReference type="ARBA" id="ARBA00023140"/>
    </source>
</evidence>
<evidence type="ECO:0000256" key="8">
    <source>
        <dbReference type="ARBA" id="ARBA00023098"/>
    </source>
</evidence>
<evidence type="ECO:0000256" key="14">
    <source>
        <dbReference type="ARBA" id="ARBA00041063"/>
    </source>
</evidence>
<dbReference type="InterPro" id="IPR036291">
    <property type="entry name" value="NAD(P)-bd_dom_sf"/>
</dbReference>
<keyword evidence="5" id="KW-0276">Fatty acid metabolism</keyword>
<dbReference type="PANTHER" id="PTHR24317:SF7">
    <property type="entry name" value="PEROXISOMAL TRANS-2-ENOYL-COA REDUCTASE"/>
    <property type="match status" value="1"/>
</dbReference>
<evidence type="ECO:0000256" key="5">
    <source>
        <dbReference type="ARBA" id="ARBA00022832"/>
    </source>
</evidence>
<name>A0ABM7HNF4_MYCME</name>
<evidence type="ECO:0000256" key="3">
    <source>
        <dbReference type="ARBA" id="ARBA00022516"/>
    </source>
</evidence>
<evidence type="ECO:0000256" key="16">
    <source>
        <dbReference type="ARBA" id="ARBA00048686"/>
    </source>
</evidence>
<keyword evidence="10" id="KW-0275">Fatty acid biosynthesis</keyword>
<dbReference type="Pfam" id="PF13561">
    <property type="entry name" value="adh_short_C2"/>
    <property type="match status" value="1"/>
</dbReference>
<comment type="catalytic activity">
    <reaction evidence="18">
        <text>a (2E)-enoyl-CoA + NADPH + H(+) = a 2,3-saturated acyl-CoA + NADP(+)</text>
        <dbReference type="Rhea" id="RHEA:33763"/>
        <dbReference type="ChEBI" id="CHEBI:15378"/>
        <dbReference type="ChEBI" id="CHEBI:57783"/>
        <dbReference type="ChEBI" id="CHEBI:58349"/>
        <dbReference type="ChEBI" id="CHEBI:58856"/>
        <dbReference type="ChEBI" id="CHEBI:65111"/>
        <dbReference type="EC" id="1.3.1.38"/>
    </reaction>
    <physiologicalReaction direction="left-to-right" evidence="18">
        <dbReference type="Rhea" id="RHEA:33764"/>
    </physiologicalReaction>
</comment>
<dbReference type="SUPFAM" id="SSF51735">
    <property type="entry name" value="NAD(P)-binding Rossmann-fold domains"/>
    <property type="match status" value="1"/>
</dbReference>
<evidence type="ECO:0000256" key="19">
    <source>
        <dbReference type="ARBA" id="ARBA00049386"/>
    </source>
</evidence>
<keyword evidence="6" id="KW-0521">NADP</keyword>
<evidence type="ECO:0000256" key="7">
    <source>
        <dbReference type="ARBA" id="ARBA00023002"/>
    </source>
</evidence>
<feature type="domain" description="Ketoreductase" evidence="21">
    <location>
        <begin position="21"/>
        <end position="190"/>
    </location>
</feature>
<dbReference type="RefSeq" id="WP_051578778.1">
    <property type="nucleotide sequence ID" value="NZ_AP022567.1"/>
</dbReference>
<evidence type="ECO:0000256" key="15">
    <source>
        <dbReference type="ARBA" id="ARBA00047570"/>
    </source>
</evidence>
<evidence type="ECO:0000256" key="17">
    <source>
        <dbReference type="ARBA" id="ARBA00049108"/>
    </source>
</evidence>
<accession>A0ABM7HNF4</accession>
<dbReference type="Gene3D" id="3.40.50.720">
    <property type="entry name" value="NAD(P)-binding Rossmann-like Domain"/>
    <property type="match status" value="1"/>
</dbReference>
<sequence length="276" mass="28876">MVGEPSTRTAGALSPSLHRGNVVLITGGGTGIGRATALEFARCGADIVVAGRRAEPLKDTVAEIEAMGARALAVPTDIRDEEQVAEMVTQTLDRFGRIDVLVNNAGGQFSAPAEDISLKGFRAVHRLAVDGSWAVTREVAVRAMIPQRSGVIFFMAFSPRRGIASFVHATSARAALENLASGLSLEWSKYRIRTICIAPGTIATAGMDANYAEDARAQWAAAVPLGRLGTAEDISPTIAFLASPASSYITGTTVVIDGGADAWGNAQPAPQLKDDE</sequence>
<evidence type="ECO:0000256" key="12">
    <source>
        <dbReference type="ARBA" id="ARBA00038622"/>
    </source>
</evidence>
<comment type="subcellular location">
    <subcellularLocation>
        <location evidence="1">Peroxisome</location>
    </subcellularLocation>
</comment>
<dbReference type="InterPro" id="IPR057326">
    <property type="entry name" value="KR_dom"/>
</dbReference>
<evidence type="ECO:0000256" key="18">
    <source>
        <dbReference type="ARBA" id="ARBA00049251"/>
    </source>
</evidence>
<dbReference type="InterPro" id="IPR002347">
    <property type="entry name" value="SDR_fam"/>
</dbReference>
<proteinExistence type="predicted"/>
<dbReference type="PRINTS" id="PR00081">
    <property type="entry name" value="GDHRDH"/>
</dbReference>
<comment type="catalytic activity">
    <reaction evidence="15">
        <text>(2E)-dodecenoyl-CoA + NADPH + H(+) = dodecanoyl-CoA + NADP(+)</text>
        <dbReference type="Rhea" id="RHEA:44964"/>
        <dbReference type="ChEBI" id="CHEBI:15378"/>
        <dbReference type="ChEBI" id="CHEBI:57330"/>
        <dbReference type="ChEBI" id="CHEBI:57375"/>
        <dbReference type="ChEBI" id="CHEBI:57783"/>
        <dbReference type="ChEBI" id="CHEBI:58349"/>
    </reaction>
    <physiologicalReaction direction="left-to-right" evidence="15">
        <dbReference type="Rhea" id="RHEA:44965"/>
    </physiologicalReaction>
</comment>
<dbReference type="SMART" id="SM00822">
    <property type="entry name" value="PKS_KR"/>
    <property type="match status" value="1"/>
</dbReference>
<comment type="catalytic activity">
    <reaction evidence="16">
        <text>(2E)-tetradecenoyl-CoA + NADPH + H(+) = tetradecanoyl-CoA + NADP(+)</text>
        <dbReference type="Rhea" id="RHEA:44968"/>
        <dbReference type="ChEBI" id="CHEBI:15378"/>
        <dbReference type="ChEBI" id="CHEBI:57385"/>
        <dbReference type="ChEBI" id="CHEBI:57783"/>
        <dbReference type="ChEBI" id="CHEBI:58349"/>
        <dbReference type="ChEBI" id="CHEBI:61405"/>
    </reaction>
    <physiologicalReaction direction="left-to-right" evidence="16">
        <dbReference type="Rhea" id="RHEA:44969"/>
    </physiologicalReaction>
</comment>
<evidence type="ECO:0000256" key="11">
    <source>
        <dbReference type="ARBA" id="ARBA00037124"/>
    </source>
</evidence>
<comment type="catalytic activity">
    <reaction evidence="20">
        <text>(2E)-octenoyl-CoA + NADPH + H(+) = octanoyl-CoA + NADP(+)</text>
        <dbReference type="Rhea" id="RHEA:44952"/>
        <dbReference type="ChEBI" id="CHEBI:15378"/>
        <dbReference type="ChEBI" id="CHEBI:57386"/>
        <dbReference type="ChEBI" id="CHEBI:57783"/>
        <dbReference type="ChEBI" id="CHEBI:58349"/>
        <dbReference type="ChEBI" id="CHEBI:62242"/>
    </reaction>
    <physiologicalReaction direction="left-to-right" evidence="20">
        <dbReference type="Rhea" id="RHEA:44953"/>
    </physiologicalReaction>
</comment>
<reference evidence="22 23" key="1">
    <citation type="journal article" date="2019" name="Emerg. Microbes Infect.">
        <title>Comprehensive subspecies identification of 175 nontuberculous mycobacteria species based on 7547 genomic profiles.</title>
        <authorList>
            <person name="Matsumoto Y."/>
            <person name="Kinjo T."/>
            <person name="Motooka D."/>
            <person name="Nabeya D."/>
            <person name="Jung N."/>
            <person name="Uechi K."/>
            <person name="Horii T."/>
            <person name="Iida T."/>
            <person name="Fujita J."/>
            <person name="Nakamura S."/>
        </authorList>
    </citation>
    <scope>NUCLEOTIDE SEQUENCE [LARGE SCALE GENOMIC DNA]</scope>
    <source>
        <strain evidence="22 23">JCM 12375</strain>
    </source>
</reference>
<evidence type="ECO:0000256" key="4">
    <source>
        <dbReference type="ARBA" id="ARBA00022553"/>
    </source>
</evidence>